<gene>
    <name evidence="1" type="ORF">J0654_06375</name>
</gene>
<evidence type="ECO:0000313" key="2">
    <source>
        <dbReference type="Proteomes" id="UP000664807"/>
    </source>
</evidence>
<protein>
    <submittedName>
        <fullName evidence="1">DUF4249 family protein</fullName>
    </submittedName>
</protein>
<accession>A0ABS3FDS1</accession>
<evidence type="ECO:0000313" key="1">
    <source>
        <dbReference type="EMBL" id="MBO0341262.1"/>
    </source>
</evidence>
<name>A0ABS3FDS1_9FLAO</name>
<sequence length="298" mass="33814">MKNLMAYMLIVLFLGSCEDVVDVDLPEVETRLVVDGLLRVDKSEEFVDVRITMRETSVFFDENQPTQVESAVIVYGVLNDNGLFESLAFSNLTEESPGTGVYVPDPDFTTDQRIRTAAAEPDVTFILQVTHKGKQYFAQTKYAPTVPLDNLEQGNDTLFDEEETEIIVTFTDDGDNDNFYVFDFMNSEFQTVEDEFFQGQQFEFSYFYDENLEVGQDITVSILGATEDFYNYMDLILEQTENNGGVFQTPVATVRGNVFDITGLDNVTVLDNVERPNDYALGYFAVVQEFSRTLTITE</sequence>
<dbReference type="InterPro" id="IPR025345">
    <property type="entry name" value="DUF4249"/>
</dbReference>
<comment type="caution">
    <text evidence="1">The sequence shown here is derived from an EMBL/GenBank/DDBJ whole genome shotgun (WGS) entry which is preliminary data.</text>
</comment>
<dbReference type="PROSITE" id="PS51257">
    <property type="entry name" value="PROKAR_LIPOPROTEIN"/>
    <property type="match status" value="1"/>
</dbReference>
<organism evidence="1 2">
    <name type="scientific">Flagellimonas profundi</name>
    <dbReference type="NCBI Taxonomy" id="2915620"/>
    <lineage>
        <taxon>Bacteria</taxon>
        <taxon>Pseudomonadati</taxon>
        <taxon>Bacteroidota</taxon>
        <taxon>Flavobacteriia</taxon>
        <taxon>Flavobacteriales</taxon>
        <taxon>Flavobacteriaceae</taxon>
        <taxon>Flagellimonas</taxon>
    </lineage>
</organism>
<proteinExistence type="predicted"/>
<keyword evidence="2" id="KW-1185">Reference proteome</keyword>
<dbReference type="Proteomes" id="UP000664807">
    <property type="component" value="Unassembled WGS sequence"/>
</dbReference>
<dbReference type="EMBL" id="JAFLNM010000001">
    <property type="protein sequence ID" value="MBO0341262.1"/>
    <property type="molecule type" value="Genomic_DNA"/>
</dbReference>
<dbReference type="RefSeq" id="WP_207026865.1">
    <property type="nucleotide sequence ID" value="NZ_JAFLNM010000001.1"/>
</dbReference>
<reference evidence="1 2" key="1">
    <citation type="submission" date="2021-03" db="EMBL/GenBank/DDBJ databases">
        <title>Muricauda lutimaris sp. nov. and Muricauda ruestringensis sp. nov, two marine members of the Flavobacteriaceae isolated from deep sea sediments of Western Pacific.</title>
        <authorList>
            <person name="Zhao S."/>
            <person name="Liu R."/>
        </authorList>
    </citation>
    <scope>NUCLEOTIDE SEQUENCE [LARGE SCALE GENOMIC DNA]</scope>
    <source>
        <strain evidence="1 2">BC31-3-A3</strain>
    </source>
</reference>
<dbReference type="Pfam" id="PF14054">
    <property type="entry name" value="DUF4249"/>
    <property type="match status" value="1"/>
</dbReference>